<keyword evidence="1" id="KW-0732">Signal</keyword>
<proteinExistence type="predicted"/>
<dbReference type="AlphaFoldDB" id="A0A2S7KDQ2"/>
<reference evidence="2 3" key="1">
    <citation type="submission" date="2016-11" db="EMBL/GenBank/DDBJ databases">
        <title>Whole genomes of Flavobacteriaceae.</title>
        <authorList>
            <person name="Stine C."/>
            <person name="Li C."/>
            <person name="Tadesse D."/>
        </authorList>
    </citation>
    <scope>NUCLEOTIDE SEQUENCE [LARGE SCALE GENOMIC DNA]</scope>
    <source>
        <strain evidence="2 3">DSM 21068</strain>
    </source>
</reference>
<gene>
    <name evidence="2" type="ORF">B0A70_11605</name>
</gene>
<dbReference type="Proteomes" id="UP000238314">
    <property type="component" value="Unassembled WGS sequence"/>
</dbReference>
<dbReference type="RefSeq" id="WP_076452118.1">
    <property type="nucleotide sequence ID" value="NZ_FTOJ01000007.1"/>
</dbReference>
<keyword evidence="3" id="KW-1185">Reference proteome</keyword>
<evidence type="ECO:0000313" key="2">
    <source>
        <dbReference type="EMBL" id="PQA92259.1"/>
    </source>
</evidence>
<feature type="signal peptide" evidence="1">
    <location>
        <begin position="1"/>
        <end position="20"/>
    </location>
</feature>
<sequence length="156" mass="17099">MKLHISLAIILLTLINCNTAKTSEMSMNKDKTEAGKLSVQRISLSERTRGTNRLFTITSDNVETNMNGTITSKSLSSGSWKMISDKIAQLNLNELQSYQSPTTKRYSDAALASQITIEKDGKTYGSSDFDSGNPPEELKDLYLSIQNTVGIKKGGN</sequence>
<name>A0A2S7KDQ2_9FLAO</name>
<organism evidence="2 3">
    <name type="scientific">Chryseobacterium piscicola</name>
    <dbReference type="NCBI Taxonomy" id="551459"/>
    <lineage>
        <taxon>Bacteria</taxon>
        <taxon>Pseudomonadati</taxon>
        <taxon>Bacteroidota</taxon>
        <taxon>Flavobacteriia</taxon>
        <taxon>Flavobacteriales</taxon>
        <taxon>Weeksellaceae</taxon>
        <taxon>Chryseobacterium group</taxon>
        <taxon>Chryseobacterium</taxon>
    </lineage>
</organism>
<evidence type="ECO:0000256" key="1">
    <source>
        <dbReference type="SAM" id="SignalP"/>
    </source>
</evidence>
<dbReference type="OrthoDB" id="1446480at2"/>
<protein>
    <recommendedName>
        <fullName evidence="4">Lipoprotein</fullName>
    </recommendedName>
</protein>
<dbReference type="EMBL" id="MUGO01000016">
    <property type="protein sequence ID" value="PQA92259.1"/>
    <property type="molecule type" value="Genomic_DNA"/>
</dbReference>
<evidence type="ECO:0008006" key="4">
    <source>
        <dbReference type="Google" id="ProtNLM"/>
    </source>
</evidence>
<comment type="caution">
    <text evidence="2">The sequence shown here is derived from an EMBL/GenBank/DDBJ whole genome shotgun (WGS) entry which is preliminary data.</text>
</comment>
<feature type="chain" id="PRO_5015677818" description="Lipoprotein" evidence="1">
    <location>
        <begin position="21"/>
        <end position="156"/>
    </location>
</feature>
<accession>A0A2S7KDQ2</accession>
<evidence type="ECO:0000313" key="3">
    <source>
        <dbReference type="Proteomes" id="UP000238314"/>
    </source>
</evidence>